<dbReference type="Proteomes" id="UP000531251">
    <property type="component" value="Unassembled WGS sequence"/>
</dbReference>
<keyword evidence="10" id="KW-0675">Receptor</keyword>
<comment type="subcellular location">
    <subcellularLocation>
        <location evidence="1 7">Cell outer membrane</location>
    </subcellularLocation>
</comment>
<dbReference type="Gene3D" id="2.40.170.20">
    <property type="entry name" value="TonB-dependent receptor, beta-barrel domain"/>
    <property type="match status" value="1"/>
</dbReference>
<evidence type="ECO:0000256" key="1">
    <source>
        <dbReference type="ARBA" id="ARBA00004442"/>
    </source>
</evidence>
<dbReference type="Pfam" id="PF07660">
    <property type="entry name" value="STN"/>
    <property type="match status" value="1"/>
</dbReference>
<evidence type="ECO:0000256" key="8">
    <source>
        <dbReference type="SAM" id="SignalP"/>
    </source>
</evidence>
<comment type="caution">
    <text evidence="10">The sequence shown here is derived from an EMBL/GenBank/DDBJ whole genome shotgun (WGS) entry which is preliminary data.</text>
</comment>
<organism evidence="10 11">
    <name type="scientific">Sphingomonas trueperi</name>
    <dbReference type="NCBI Taxonomy" id="53317"/>
    <lineage>
        <taxon>Bacteria</taxon>
        <taxon>Pseudomonadati</taxon>
        <taxon>Pseudomonadota</taxon>
        <taxon>Alphaproteobacteria</taxon>
        <taxon>Sphingomonadales</taxon>
        <taxon>Sphingomonadaceae</taxon>
        <taxon>Sphingomonas</taxon>
    </lineage>
</organism>
<dbReference type="EMBL" id="JAATJB010000005">
    <property type="protein sequence ID" value="NJB97772.1"/>
    <property type="molecule type" value="Genomic_DNA"/>
</dbReference>
<dbReference type="Gene3D" id="3.55.50.30">
    <property type="match status" value="1"/>
</dbReference>
<protein>
    <submittedName>
        <fullName evidence="10">TonB-dependent receptor</fullName>
    </submittedName>
</protein>
<keyword evidence="6" id="KW-0998">Cell outer membrane</keyword>
<name>A0A7X6BDJ0_9SPHN</name>
<sequence>MALAILLAAPAIAQAHAADATMAAQRRFDIGPSDLRTAISQFSQATGLQVVVAPSAVAGRRTAGVRGALSVRAALDKLLRGSNLSAAVHGGIVVLTPSRAAAPAPRRTLRSEAPVAVAAAPVQAAQTDTQDPDNAEIVVSGYRESIAAAQELKRRAVGAEDDIVATDIAAFPDLNLAESLQRVPGITITRDTGEGRQIALRGLGADFTRTQLNGMEVLGNTASGMDNRGSVSRSRSFDYSLFASELFNRVSVQKSYAAEQDEGGLAGTVQLTTAKPFDYSGNKFVVSAKGQTNSNATGVTPRAVALASVRSGDWGALVSVAYSKIKSNEYGYRNWGWGPTKYAAKNIGPEIDADTRAKLLAGVYQPTAQSPSTWYTDRQRLGVTSSVQYHPGENFKLDVDFLYGRLWDHRDDYALATAGSNPLTGSTVNGTQVIRSAVIDGTNTLRAASYTGIDLRSEHHIVENHTDFYQGVANLSWKLSDRLTLRALGGYEESDFGQPVFDKVFMEAKQTAFSYDTRPQIPVNSYGITLTDPNLWTVQRLDVQENRIVNRYANGKLSADYDLGDGLILKAGGAYKHFTNSGYTWANKVFHNVPANIPVSNDLKQLVGPKTLLQYIVGNVDGVYAAIGDKRDLTAANLQAGSDYEVDEKTWNGFAQLDLDTMLGGMRLRANAGVRYFSTDLTSSGNLAVGTAFVPVVIKDNNHGWLPAANLALDLTRTLVFRLSADRNINRPGLGDLAAAGSITTRPNGGSLSLGNPFLKPFKATSVETSLEWYMDSKGFASIGFFYKNMDTYISPSTTTIPYGQTGLPLSLLIQGQDANTPYDVSQPINGPGADIKGVEVAVQHDFTFLPGPFDHLGVTANGTWFDGKQQGKVGNTFVTLPLFNLSKWAANATLYYEDKDWGIRVSDAYRSKYYTGLGTVGNVGDWIEGTHNIDFQAHVNLRPGIRLIAEGINLTNQPIQQFAGGAIARRVVYTTSGRTFTLGFSAEF</sequence>
<keyword evidence="5 7" id="KW-0472">Membrane</keyword>
<evidence type="ECO:0000256" key="5">
    <source>
        <dbReference type="ARBA" id="ARBA00023136"/>
    </source>
</evidence>
<dbReference type="GO" id="GO:0006826">
    <property type="term" value="P:iron ion transport"/>
    <property type="evidence" value="ECO:0007669"/>
    <property type="project" value="UniProtKB-KW"/>
</dbReference>
<dbReference type="InterPro" id="IPR000531">
    <property type="entry name" value="Beta-barrel_TonB"/>
</dbReference>
<keyword evidence="2" id="KW-0813">Transport</keyword>
<evidence type="ECO:0000256" key="6">
    <source>
        <dbReference type="ARBA" id="ARBA00023237"/>
    </source>
</evidence>
<feature type="domain" description="Secretin/TonB short N-terminal" evidence="9">
    <location>
        <begin position="48"/>
        <end position="98"/>
    </location>
</feature>
<dbReference type="PANTHER" id="PTHR40980:SF3">
    <property type="entry name" value="TONB-DEPENDENT RECEPTOR-LIKE BETA-BARREL DOMAIN-CONTAINING PROTEIN"/>
    <property type="match status" value="1"/>
</dbReference>
<evidence type="ECO:0000256" key="3">
    <source>
        <dbReference type="ARBA" id="ARBA00022496"/>
    </source>
</evidence>
<dbReference type="NCBIfam" id="TIGR01782">
    <property type="entry name" value="TonB-Xanth-Caul"/>
    <property type="match status" value="1"/>
</dbReference>
<dbReference type="InterPro" id="IPR036942">
    <property type="entry name" value="Beta-barrel_TonB_sf"/>
</dbReference>
<keyword evidence="11" id="KW-1185">Reference proteome</keyword>
<keyword evidence="3" id="KW-0410">Iron transport</keyword>
<keyword evidence="4" id="KW-0408">Iron</keyword>
<evidence type="ECO:0000313" key="10">
    <source>
        <dbReference type="EMBL" id="NJB97772.1"/>
    </source>
</evidence>
<evidence type="ECO:0000256" key="4">
    <source>
        <dbReference type="ARBA" id="ARBA00023004"/>
    </source>
</evidence>
<proteinExistence type="inferred from homology"/>
<dbReference type="Gene3D" id="2.170.130.10">
    <property type="entry name" value="TonB-dependent receptor, plug domain"/>
    <property type="match status" value="1"/>
</dbReference>
<keyword evidence="8" id="KW-0732">Signal</keyword>
<dbReference type="Pfam" id="PF00593">
    <property type="entry name" value="TonB_dep_Rec_b-barrel"/>
    <property type="match status" value="1"/>
</dbReference>
<dbReference type="AlphaFoldDB" id="A0A7X6BDJ0"/>
<dbReference type="SMART" id="SM00965">
    <property type="entry name" value="STN"/>
    <property type="match status" value="1"/>
</dbReference>
<evidence type="ECO:0000256" key="2">
    <source>
        <dbReference type="ARBA" id="ARBA00022448"/>
    </source>
</evidence>
<evidence type="ECO:0000259" key="9">
    <source>
        <dbReference type="SMART" id="SM00965"/>
    </source>
</evidence>
<keyword evidence="3" id="KW-0406">Ion transport</keyword>
<accession>A0A7X6BDJ0</accession>
<dbReference type="RefSeq" id="WP_245201628.1">
    <property type="nucleotide sequence ID" value="NZ_BAAADY010000006.1"/>
</dbReference>
<dbReference type="GO" id="GO:0009279">
    <property type="term" value="C:cell outer membrane"/>
    <property type="evidence" value="ECO:0007669"/>
    <property type="project" value="UniProtKB-SubCell"/>
</dbReference>
<feature type="chain" id="PRO_5031029945" evidence="8">
    <location>
        <begin position="18"/>
        <end position="989"/>
    </location>
</feature>
<feature type="signal peptide" evidence="8">
    <location>
        <begin position="1"/>
        <end position="17"/>
    </location>
</feature>
<reference evidence="10 11" key="1">
    <citation type="submission" date="2020-03" db="EMBL/GenBank/DDBJ databases">
        <title>Genomic Encyclopedia of Type Strains, Phase IV (KMG-IV): sequencing the most valuable type-strain genomes for metagenomic binning, comparative biology and taxonomic classification.</title>
        <authorList>
            <person name="Goeker M."/>
        </authorList>
    </citation>
    <scope>NUCLEOTIDE SEQUENCE [LARGE SCALE GENOMIC DNA]</scope>
    <source>
        <strain evidence="10 11">DSM 7225</strain>
    </source>
</reference>
<evidence type="ECO:0000313" key="11">
    <source>
        <dbReference type="Proteomes" id="UP000531251"/>
    </source>
</evidence>
<comment type="similarity">
    <text evidence="7">Belongs to the TonB-dependent receptor family.</text>
</comment>
<dbReference type="Pfam" id="PF07715">
    <property type="entry name" value="Plug"/>
    <property type="match status" value="1"/>
</dbReference>
<dbReference type="InterPro" id="IPR037066">
    <property type="entry name" value="Plug_dom_sf"/>
</dbReference>
<evidence type="ECO:0000256" key="7">
    <source>
        <dbReference type="RuleBase" id="RU003357"/>
    </source>
</evidence>
<dbReference type="CDD" id="cd01347">
    <property type="entry name" value="ligand_gated_channel"/>
    <property type="match status" value="1"/>
</dbReference>
<keyword evidence="7" id="KW-0798">TonB box</keyword>
<dbReference type="PANTHER" id="PTHR40980">
    <property type="entry name" value="PLUG DOMAIN-CONTAINING PROTEIN"/>
    <property type="match status" value="1"/>
</dbReference>
<dbReference type="InterPro" id="IPR012910">
    <property type="entry name" value="Plug_dom"/>
</dbReference>
<dbReference type="SUPFAM" id="SSF56935">
    <property type="entry name" value="Porins"/>
    <property type="match status" value="1"/>
</dbReference>
<dbReference type="InterPro" id="IPR010104">
    <property type="entry name" value="TonB_rcpt_bac"/>
</dbReference>
<gene>
    <name evidence="10" type="ORF">GGR89_002087</name>
</gene>
<dbReference type="InterPro" id="IPR011662">
    <property type="entry name" value="Secretin/TonB_short_N"/>
</dbReference>